<protein>
    <submittedName>
        <fullName evidence="1">Uncharacterized protein</fullName>
    </submittedName>
</protein>
<accession>A0A381ZIW4</accession>
<reference evidence="1" key="1">
    <citation type="submission" date="2018-05" db="EMBL/GenBank/DDBJ databases">
        <authorList>
            <person name="Lanie J.A."/>
            <person name="Ng W.-L."/>
            <person name="Kazmierczak K.M."/>
            <person name="Andrzejewski T.M."/>
            <person name="Davidsen T.M."/>
            <person name="Wayne K.J."/>
            <person name="Tettelin H."/>
            <person name="Glass J.I."/>
            <person name="Rusch D."/>
            <person name="Podicherti R."/>
            <person name="Tsui H.-C.T."/>
            <person name="Winkler M.E."/>
        </authorList>
    </citation>
    <scope>NUCLEOTIDE SEQUENCE</scope>
</reference>
<organism evidence="1">
    <name type="scientific">marine metagenome</name>
    <dbReference type="NCBI Taxonomy" id="408172"/>
    <lineage>
        <taxon>unclassified sequences</taxon>
        <taxon>metagenomes</taxon>
        <taxon>ecological metagenomes</taxon>
    </lineage>
</organism>
<name>A0A381ZIW4_9ZZZZ</name>
<dbReference type="AlphaFoldDB" id="A0A381ZIW4"/>
<sequence>MARAELQMVGPPTGPMLLIILISVCTLSAGTNRLAGIGFDPKQNGLIVELEFEAPMSPDSISAWQAGSGWFYFTLYNVEADSAELSGTRVPREIVSFQPIVSTGSTQLGIRLRQPIEQYDIIGSDDPGTLLANLHYSTERFADLPAVAGYQQREREFSSLFARARSWLYVTGAGLTMTGLMKTSAGPAKDNWELRTGIVTLAATYILDKLWGR</sequence>
<dbReference type="EMBL" id="UINC01021470">
    <property type="protein sequence ID" value="SVA89074.1"/>
    <property type="molecule type" value="Genomic_DNA"/>
</dbReference>
<proteinExistence type="predicted"/>
<evidence type="ECO:0000313" key="1">
    <source>
        <dbReference type="EMBL" id="SVA89074.1"/>
    </source>
</evidence>
<gene>
    <name evidence="1" type="ORF">METZ01_LOCUS141928</name>
</gene>